<name>A0A1H7CXW8_9FIRM</name>
<dbReference type="SUPFAM" id="SSF53613">
    <property type="entry name" value="Ribokinase-like"/>
    <property type="match status" value="1"/>
</dbReference>
<dbReference type="STRING" id="84035.SAMN05660742_12732"/>
<dbReference type="GO" id="GO:0005988">
    <property type="term" value="P:lactose metabolic process"/>
    <property type="evidence" value="ECO:0007669"/>
    <property type="project" value="UniProtKB-KW"/>
</dbReference>
<evidence type="ECO:0000256" key="1">
    <source>
        <dbReference type="ARBA" id="ARBA00005380"/>
    </source>
</evidence>
<dbReference type="GO" id="GO:0008443">
    <property type="term" value="F:phosphofructokinase activity"/>
    <property type="evidence" value="ECO:0007669"/>
    <property type="project" value="UniProtKB-ARBA"/>
</dbReference>
<dbReference type="NCBIfam" id="TIGR03168">
    <property type="entry name" value="1-PFK"/>
    <property type="match status" value="1"/>
</dbReference>
<feature type="domain" description="Carbohydrate kinase PfkB" evidence="7">
    <location>
        <begin position="10"/>
        <end position="289"/>
    </location>
</feature>
<keyword evidence="2 6" id="KW-0808">Transferase</keyword>
<dbReference type="RefSeq" id="WP_091835556.1">
    <property type="nucleotide sequence ID" value="NZ_FNZK01000027.1"/>
</dbReference>
<evidence type="ECO:0000313" key="8">
    <source>
        <dbReference type="EMBL" id="SEJ94563.1"/>
    </source>
</evidence>
<dbReference type="EC" id="2.7.1.144" evidence="6"/>
<comment type="pathway">
    <text evidence="6">Carbohydrate metabolism; D-tagatose 6-phosphate degradation; D-glyceraldehyde 3-phosphate and glycerone phosphate from D-tagatose 6-phosphate: step 1/2.</text>
</comment>
<dbReference type="GO" id="GO:0016052">
    <property type="term" value="P:carbohydrate catabolic process"/>
    <property type="evidence" value="ECO:0007669"/>
    <property type="project" value="UniProtKB-ARBA"/>
</dbReference>
<comment type="similarity">
    <text evidence="1">Belongs to the carbohydrate kinase pfkB family.</text>
</comment>
<accession>A0A1H7CXW8</accession>
<evidence type="ECO:0000259" key="7">
    <source>
        <dbReference type="Pfam" id="PF00294"/>
    </source>
</evidence>
<evidence type="ECO:0000256" key="3">
    <source>
        <dbReference type="ARBA" id="ARBA00022741"/>
    </source>
</evidence>
<dbReference type="AlphaFoldDB" id="A0A1H7CXW8"/>
<reference evidence="8 9" key="1">
    <citation type="submission" date="2016-10" db="EMBL/GenBank/DDBJ databases">
        <authorList>
            <person name="de Groot N.N."/>
        </authorList>
    </citation>
    <scope>NUCLEOTIDE SEQUENCE [LARGE SCALE GENOMIC DNA]</scope>
    <source>
        <strain evidence="8 9">DSM 2179</strain>
    </source>
</reference>
<keyword evidence="4 8" id="KW-0418">Kinase</keyword>
<organism evidence="8 9">
    <name type="scientific">Propionispira arboris</name>
    <dbReference type="NCBI Taxonomy" id="84035"/>
    <lineage>
        <taxon>Bacteria</taxon>
        <taxon>Bacillati</taxon>
        <taxon>Bacillota</taxon>
        <taxon>Negativicutes</taxon>
        <taxon>Selenomonadales</taxon>
        <taxon>Selenomonadaceae</taxon>
        <taxon>Propionispira</taxon>
    </lineage>
</organism>
<sequence>MILVINLNPSLDKIYTIQSLKYGQVMRTENVQNTAGGKGTHVANVINILQESCTITGFLGGHIGKFIADNLVEKGITNQSTNIQAETRACINIATADGKQTEILEPGPWITSLEQTDFLTTYKNLLKSADIITASGSLPKNIEPNFYNELITLANAAGKKFLLDTSGKALQEGIKAKPFFIKPNKDEVEALTGNKINSIEDAVREIRTLVQKDIKLPVISLGKQGSIAAFAGKIYHALPPTLEAVNAVGSGDAYVAGIASGLHRQLDIQSILRLASACGTANILEKESGFIRQQQVQTLLPDIVIKQLA</sequence>
<dbReference type="InterPro" id="IPR029056">
    <property type="entry name" value="Ribokinase-like"/>
</dbReference>
<keyword evidence="3 6" id="KW-0547">Nucleotide-binding</keyword>
<dbReference type="InterPro" id="IPR017583">
    <property type="entry name" value="Tagatose/fructose_Pkinase"/>
</dbReference>
<dbReference type="GO" id="GO:0044281">
    <property type="term" value="P:small molecule metabolic process"/>
    <property type="evidence" value="ECO:0007669"/>
    <property type="project" value="UniProtKB-ARBA"/>
</dbReference>
<keyword evidence="9" id="KW-1185">Reference proteome</keyword>
<keyword evidence="6" id="KW-0423">Lactose metabolism</keyword>
<gene>
    <name evidence="8" type="ORF">SAMN05660742_12732</name>
</gene>
<dbReference type="UniPathway" id="UPA00704">
    <property type="reaction ID" value="UER00715"/>
</dbReference>
<dbReference type="CDD" id="cd01164">
    <property type="entry name" value="FruK_PfkB_like"/>
    <property type="match status" value="1"/>
</dbReference>
<dbReference type="Gene3D" id="3.40.1190.20">
    <property type="match status" value="1"/>
</dbReference>
<dbReference type="InterPro" id="IPR011611">
    <property type="entry name" value="PfkB_dom"/>
</dbReference>
<dbReference type="GO" id="GO:0005524">
    <property type="term" value="F:ATP binding"/>
    <property type="evidence" value="ECO:0007669"/>
    <property type="project" value="UniProtKB-KW"/>
</dbReference>
<dbReference type="GO" id="GO:0009024">
    <property type="term" value="F:tagatose-6-phosphate kinase activity"/>
    <property type="evidence" value="ECO:0007669"/>
    <property type="project" value="UniProtKB-EC"/>
</dbReference>
<comment type="similarity">
    <text evidence="6">Belongs to the carbohydrate kinase PfkB family. LacC subfamily.</text>
</comment>
<dbReference type="FunFam" id="3.40.1190.20:FF:000001">
    <property type="entry name" value="Phosphofructokinase"/>
    <property type="match status" value="1"/>
</dbReference>
<comment type="catalytic activity">
    <reaction evidence="6">
        <text>D-tagatofuranose 6-phosphate + ATP = D-tagatofuranose 1,6-bisphosphate + ADP + H(+)</text>
        <dbReference type="Rhea" id="RHEA:12420"/>
        <dbReference type="ChEBI" id="CHEBI:15378"/>
        <dbReference type="ChEBI" id="CHEBI:30616"/>
        <dbReference type="ChEBI" id="CHEBI:58694"/>
        <dbReference type="ChEBI" id="CHEBI:58695"/>
        <dbReference type="ChEBI" id="CHEBI:456216"/>
        <dbReference type="EC" id="2.7.1.144"/>
    </reaction>
</comment>
<dbReference type="PANTHER" id="PTHR46566">
    <property type="entry name" value="1-PHOSPHOFRUCTOKINASE-RELATED"/>
    <property type="match status" value="1"/>
</dbReference>
<keyword evidence="5 6" id="KW-0067">ATP-binding</keyword>
<proteinExistence type="inferred from homology"/>
<dbReference type="GO" id="GO:0005829">
    <property type="term" value="C:cytosol"/>
    <property type="evidence" value="ECO:0007669"/>
    <property type="project" value="TreeGrafter"/>
</dbReference>
<dbReference type="GO" id="GO:2001059">
    <property type="term" value="P:D-tagatose 6-phosphate catabolic process"/>
    <property type="evidence" value="ECO:0007669"/>
    <property type="project" value="UniProtKB-UniPathway"/>
</dbReference>
<evidence type="ECO:0000313" key="9">
    <source>
        <dbReference type="Proteomes" id="UP000199662"/>
    </source>
</evidence>
<evidence type="ECO:0000256" key="4">
    <source>
        <dbReference type="ARBA" id="ARBA00022777"/>
    </source>
</evidence>
<dbReference type="Proteomes" id="UP000199662">
    <property type="component" value="Unassembled WGS sequence"/>
</dbReference>
<evidence type="ECO:0000256" key="5">
    <source>
        <dbReference type="ARBA" id="ARBA00022840"/>
    </source>
</evidence>
<dbReference type="PANTHER" id="PTHR46566:SF5">
    <property type="entry name" value="1-PHOSPHOFRUCTOKINASE"/>
    <property type="match status" value="1"/>
</dbReference>
<dbReference type="PIRSF" id="PIRSF000535">
    <property type="entry name" value="1PFK/6PFK/LacC"/>
    <property type="match status" value="1"/>
</dbReference>
<dbReference type="Pfam" id="PF00294">
    <property type="entry name" value="PfkB"/>
    <property type="match status" value="1"/>
</dbReference>
<protein>
    <recommendedName>
        <fullName evidence="6">Tagatose-6-phosphate kinase</fullName>
        <ecNumber evidence="6">2.7.1.144</ecNumber>
    </recommendedName>
</protein>
<evidence type="ECO:0000256" key="6">
    <source>
        <dbReference type="PIRNR" id="PIRNR000535"/>
    </source>
</evidence>
<evidence type="ECO:0000256" key="2">
    <source>
        <dbReference type="ARBA" id="ARBA00022679"/>
    </source>
</evidence>
<dbReference type="EMBL" id="FNZK01000027">
    <property type="protein sequence ID" value="SEJ94563.1"/>
    <property type="molecule type" value="Genomic_DNA"/>
</dbReference>